<evidence type="ECO:0000313" key="3">
    <source>
        <dbReference type="Proteomes" id="UP000255382"/>
    </source>
</evidence>
<gene>
    <name evidence="2" type="primary">damX_2</name>
    <name evidence="2" type="ORF">NCTC5050_02631</name>
</gene>
<keyword evidence="3" id="KW-1185">Reference proteome</keyword>
<feature type="compositionally biased region" description="Basic and acidic residues" evidence="1">
    <location>
        <begin position="95"/>
        <end position="107"/>
    </location>
</feature>
<dbReference type="EMBL" id="UGLZ01000005">
    <property type="protein sequence ID" value="STV11661.1"/>
    <property type="molecule type" value="Genomic_DNA"/>
</dbReference>
<sequence>MANSTLPTEPATVAPIRNGANGTAAPRQATERQTAATPRPAERKHTVIEAKPQSKPQAVAKTPVESKPVQPKHVESTATTAPAKTSVKRKQTGGHRSEQTDHDDRQRQRQRQLRQRRQRRAGRRQVTSAQ</sequence>
<protein>
    <submittedName>
        <fullName evidence="2">Sporulation domain-containing protein</fullName>
    </submittedName>
</protein>
<name>A0A378AKA7_KLEPO</name>
<dbReference type="Proteomes" id="UP000255382">
    <property type="component" value="Unassembled WGS sequence"/>
</dbReference>
<reference evidence="2 3" key="1">
    <citation type="submission" date="2018-06" db="EMBL/GenBank/DDBJ databases">
        <authorList>
            <consortium name="Pathogen Informatics"/>
            <person name="Doyle S."/>
        </authorList>
    </citation>
    <scope>NUCLEOTIDE SEQUENCE [LARGE SCALE GENOMIC DNA]</scope>
    <source>
        <strain evidence="2 3">NCTC5050</strain>
    </source>
</reference>
<feature type="compositionally biased region" description="Basic residues" evidence="1">
    <location>
        <begin position="108"/>
        <end position="123"/>
    </location>
</feature>
<accession>A0A378AKA7</accession>
<evidence type="ECO:0000256" key="1">
    <source>
        <dbReference type="SAM" id="MobiDB-lite"/>
    </source>
</evidence>
<organism evidence="2 3">
    <name type="scientific">Klebsiella pneumoniae subsp. ozaenae</name>
    <dbReference type="NCBI Taxonomy" id="574"/>
    <lineage>
        <taxon>Bacteria</taxon>
        <taxon>Pseudomonadati</taxon>
        <taxon>Pseudomonadota</taxon>
        <taxon>Gammaproteobacteria</taxon>
        <taxon>Enterobacterales</taxon>
        <taxon>Enterobacteriaceae</taxon>
        <taxon>Klebsiella/Raoultella group</taxon>
        <taxon>Klebsiella</taxon>
        <taxon>Klebsiella pneumoniae complex</taxon>
    </lineage>
</organism>
<feature type="region of interest" description="Disordered" evidence="1">
    <location>
        <begin position="1"/>
        <end position="130"/>
    </location>
</feature>
<evidence type="ECO:0000313" key="2">
    <source>
        <dbReference type="EMBL" id="STV11661.1"/>
    </source>
</evidence>
<dbReference type="AlphaFoldDB" id="A0A378AKA7"/>
<proteinExistence type="predicted"/>